<accession>A0A822YE27</accession>
<dbReference type="AlphaFoldDB" id="A0A822YE27"/>
<comment type="caution">
    <text evidence="1">The sequence shown here is derived from an EMBL/GenBank/DDBJ whole genome shotgun (WGS) entry which is preliminary data.</text>
</comment>
<reference evidence="1 2" key="1">
    <citation type="journal article" date="2020" name="Mol. Biol. Evol.">
        <title>Distinct Expression and Methylation Patterns for Genes with Different Fates following a Single Whole-Genome Duplication in Flowering Plants.</title>
        <authorList>
            <person name="Shi T."/>
            <person name="Rahmani R.S."/>
            <person name="Gugger P.F."/>
            <person name="Wang M."/>
            <person name="Li H."/>
            <person name="Zhang Y."/>
            <person name="Li Z."/>
            <person name="Wang Q."/>
            <person name="Van de Peer Y."/>
            <person name="Marchal K."/>
            <person name="Chen J."/>
        </authorList>
    </citation>
    <scope>NUCLEOTIDE SEQUENCE [LARGE SCALE GENOMIC DNA]</scope>
    <source>
        <tissue evidence="1">Leaf</tissue>
    </source>
</reference>
<keyword evidence="2" id="KW-1185">Reference proteome</keyword>
<dbReference type="EMBL" id="DUZY01000002">
    <property type="protein sequence ID" value="DAD29225.1"/>
    <property type="molecule type" value="Genomic_DNA"/>
</dbReference>
<proteinExistence type="predicted"/>
<organism evidence="1 2">
    <name type="scientific">Nelumbo nucifera</name>
    <name type="common">Sacred lotus</name>
    <dbReference type="NCBI Taxonomy" id="4432"/>
    <lineage>
        <taxon>Eukaryota</taxon>
        <taxon>Viridiplantae</taxon>
        <taxon>Streptophyta</taxon>
        <taxon>Embryophyta</taxon>
        <taxon>Tracheophyta</taxon>
        <taxon>Spermatophyta</taxon>
        <taxon>Magnoliopsida</taxon>
        <taxon>Proteales</taxon>
        <taxon>Nelumbonaceae</taxon>
        <taxon>Nelumbo</taxon>
    </lineage>
</organism>
<evidence type="ECO:0000313" key="1">
    <source>
        <dbReference type="EMBL" id="DAD29225.1"/>
    </source>
</evidence>
<name>A0A822YE27_NELNU</name>
<gene>
    <name evidence="1" type="ORF">HUJ06_030693</name>
</gene>
<sequence>MIFNPCLVHRWYLRSDIEDRWWSDYEL</sequence>
<evidence type="ECO:0000313" key="2">
    <source>
        <dbReference type="Proteomes" id="UP000607653"/>
    </source>
</evidence>
<protein>
    <submittedName>
        <fullName evidence="1">Uncharacterized protein</fullName>
    </submittedName>
</protein>
<dbReference type="Proteomes" id="UP000607653">
    <property type="component" value="Unassembled WGS sequence"/>
</dbReference>